<reference evidence="7 8" key="1">
    <citation type="submission" date="2019-11" db="EMBL/GenBank/DDBJ databases">
        <title>Novel species isolated from a subtropical stream in China.</title>
        <authorList>
            <person name="Lu H."/>
        </authorList>
    </citation>
    <scope>NUCLEOTIDE SEQUENCE [LARGE SCALE GENOMIC DNA]</scope>
    <source>
        <strain evidence="7 8">FT92W</strain>
    </source>
</reference>
<gene>
    <name evidence="7" type="ORF">GJ700_19830</name>
</gene>
<dbReference type="InterPro" id="IPR011701">
    <property type="entry name" value="MFS"/>
</dbReference>
<dbReference type="EMBL" id="WKJJ01000012">
    <property type="protein sequence ID" value="MRV73962.1"/>
    <property type="molecule type" value="Genomic_DNA"/>
</dbReference>
<feature type="transmembrane region" description="Helical" evidence="6">
    <location>
        <begin position="244"/>
        <end position="266"/>
    </location>
</feature>
<evidence type="ECO:0000313" key="8">
    <source>
        <dbReference type="Proteomes" id="UP000446768"/>
    </source>
</evidence>
<dbReference type="RefSeq" id="WP_154377052.1">
    <property type="nucleotide sequence ID" value="NZ_WKJJ01000012.1"/>
</dbReference>
<feature type="transmembrane region" description="Helical" evidence="6">
    <location>
        <begin position="79"/>
        <end position="102"/>
    </location>
</feature>
<dbReference type="InterPro" id="IPR036259">
    <property type="entry name" value="MFS_trans_sf"/>
</dbReference>
<feature type="transmembrane region" description="Helical" evidence="6">
    <location>
        <begin position="364"/>
        <end position="387"/>
    </location>
</feature>
<dbReference type="AlphaFoldDB" id="A0A7X2IPU9"/>
<keyword evidence="2" id="KW-1003">Cell membrane</keyword>
<name>A0A7X2IPU9_9BURK</name>
<feature type="transmembrane region" description="Helical" evidence="6">
    <location>
        <begin position="12"/>
        <end position="37"/>
    </location>
</feature>
<evidence type="ECO:0000256" key="1">
    <source>
        <dbReference type="ARBA" id="ARBA00004651"/>
    </source>
</evidence>
<keyword evidence="4 6" id="KW-1133">Transmembrane helix</keyword>
<dbReference type="GO" id="GO:0022857">
    <property type="term" value="F:transmembrane transporter activity"/>
    <property type="evidence" value="ECO:0007669"/>
    <property type="project" value="InterPro"/>
</dbReference>
<evidence type="ECO:0000256" key="5">
    <source>
        <dbReference type="ARBA" id="ARBA00023136"/>
    </source>
</evidence>
<accession>A0A7X2IPU9</accession>
<dbReference type="SUPFAM" id="SSF103473">
    <property type="entry name" value="MFS general substrate transporter"/>
    <property type="match status" value="1"/>
</dbReference>
<keyword evidence="3 6" id="KW-0812">Transmembrane</keyword>
<feature type="transmembrane region" description="Helical" evidence="6">
    <location>
        <begin position="300"/>
        <end position="324"/>
    </location>
</feature>
<feature type="transmembrane region" description="Helical" evidence="6">
    <location>
        <begin position="330"/>
        <end position="352"/>
    </location>
</feature>
<feature type="transmembrane region" description="Helical" evidence="6">
    <location>
        <begin position="43"/>
        <end position="67"/>
    </location>
</feature>
<feature type="transmembrane region" description="Helical" evidence="6">
    <location>
        <begin position="108"/>
        <end position="134"/>
    </location>
</feature>
<keyword evidence="5 6" id="KW-0472">Membrane</keyword>
<evidence type="ECO:0000256" key="2">
    <source>
        <dbReference type="ARBA" id="ARBA00022475"/>
    </source>
</evidence>
<comment type="subcellular location">
    <subcellularLocation>
        <location evidence="1">Cell membrane</location>
        <topology evidence="1">Multi-pass membrane protein</topology>
    </subcellularLocation>
</comment>
<evidence type="ECO:0000256" key="4">
    <source>
        <dbReference type="ARBA" id="ARBA00022989"/>
    </source>
</evidence>
<dbReference type="CDD" id="cd06173">
    <property type="entry name" value="MFS_MefA_like"/>
    <property type="match status" value="1"/>
</dbReference>
<protein>
    <submittedName>
        <fullName evidence="7">MFS transporter</fullName>
    </submittedName>
</protein>
<dbReference type="GO" id="GO:0005886">
    <property type="term" value="C:plasma membrane"/>
    <property type="evidence" value="ECO:0007669"/>
    <property type="project" value="UniProtKB-SubCell"/>
</dbReference>
<dbReference type="Gene3D" id="1.20.1250.20">
    <property type="entry name" value="MFS general substrate transporter like domains"/>
    <property type="match status" value="1"/>
</dbReference>
<feature type="transmembrane region" description="Helical" evidence="6">
    <location>
        <begin position="146"/>
        <end position="166"/>
    </location>
</feature>
<sequence>MNKTLWQDLNFRWLMGGAVLSGLGDQFTMIALPWLVLKMTGDPLALGLVIAIMSVPRAVFMLIGGALVDRYSPKSVLMVTKFANALVIGALAALVLAAPALLTLPLLYALALALGLAQAFAVPAGTSILPTMVAREHLQAANGTMMGLRQLLMLAGPLLGALLLVLGGDDIHAAARGNGNGNADGIGYAFAYDCASFLISAWTLAKVCPLTAAVPPHAQGQGVLHAVAEGMRTLWQNVSVRTCFIYWSLVAVVVGGTMQVALPLLASRNLDGAASLGILMGAHGVGTLIGMALSRAKLRAIPFGAAILTIDALEGLLMAPLGAISAAWQGMALLAAIGVLGGYMQIAVFTWIQQSVPPHMLGRAMSIFMCIFMGVAPLSATLIGALLQWITLAQLFAGGGVLLLSLAAFAWVATPMRHIQAAPARTGDVNQP</sequence>
<dbReference type="Proteomes" id="UP000446768">
    <property type="component" value="Unassembled WGS sequence"/>
</dbReference>
<evidence type="ECO:0000256" key="6">
    <source>
        <dbReference type="SAM" id="Phobius"/>
    </source>
</evidence>
<dbReference type="Pfam" id="PF07690">
    <property type="entry name" value="MFS_1"/>
    <property type="match status" value="1"/>
</dbReference>
<evidence type="ECO:0000256" key="3">
    <source>
        <dbReference type="ARBA" id="ARBA00022692"/>
    </source>
</evidence>
<proteinExistence type="predicted"/>
<comment type="caution">
    <text evidence="7">The sequence shown here is derived from an EMBL/GenBank/DDBJ whole genome shotgun (WGS) entry which is preliminary data.</text>
</comment>
<evidence type="ECO:0000313" key="7">
    <source>
        <dbReference type="EMBL" id="MRV73962.1"/>
    </source>
</evidence>
<feature type="transmembrane region" description="Helical" evidence="6">
    <location>
        <begin position="393"/>
        <end position="413"/>
    </location>
</feature>
<organism evidence="7 8">
    <name type="scientific">Pseudoduganella rivuli</name>
    <dbReference type="NCBI Taxonomy" id="2666085"/>
    <lineage>
        <taxon>Bacteria</taxon>
        <taxon>Pseudomonadati</taxon>
        <taxon>Pseudomonadota</taxon>
        <taxon>Betaproteobacteria</taxon>
        <taxon>Burkholderiales</taxon>
        <taxon>Oxalobacteraceae</taxon>
        <taxon>Telluria group</taxon>
        <taxon>Pseudoduganella</taxon>
    </lineage>
</organism>
<dbReference type="PANTHER" id="PTHR23513:SF6">
    <property type="entry name" value="MAJOR FACILITATOR SUPERFAMILY ASSOCIATED DOMAIN-CONTAINING PROTEIN"/>
    <property type="match status" value="1"/>
</dbReference>
<dbReference type="PANTHER" id="PTHR23513">
    <property type="entry name" value="INTEGRAL MEMBRANE EFFLUX PROTEIN-RELATED"/>
    <property type="match status" value="1"/>
</dbReference>
<feature type="transmembrane region" description="Helical" evidence="6">
    <location>
        <begin position="272"/>
        <end position="293"/>
    </location>
</feature>
<keyword evidence="8" id="KW-1185">Reference proteome</keyword>